<dbReference type="InterPro" id="IPR009080">
    <property type="entry name" value="tRNAsynth_Ia_anticodon-bd"/>
</dbReference>
<dbReference type="InterPro" id="IPR033705">
    <property type="entry name" value="Anticodon_Ia_Val"/>
</dbReference>
<comment type="catalytic activity">
    <reaction evidence="8">
        <text>tRNA(Val) + L-valine + ATP = L-valyl-tRNA(Val) + AMP + diphosphate</text>
        <dbReference type="Rhea" id="RHEA:10704"/>
        <dbReference type="Rhea" id="RHEA-COMP:9672"/>
        <dbReference type="Rhea" id="RHEA-COMP:9708"/>
        <dbReference type="ChEBI" id="CHEBI:30616"/>
        <dbReference type="ChEBI" id="CHEBI:33019"/>
        <dbReference type="ChEBI" id="CHEBI:57762"/>
        <dbReference type="ChEBI" id="CHEBI:78442"/>
        <dbReference type="ChEBI" id="CHEBI:78537"/>
        <dbReference type="ChEBI" id="CHEBI:456215"/>
        <dbReference type="EC" id="6.1.1.9"/>
    </reaction>
</comment>
<dbReference type="InterPro" id="IPR002300">
    <property type="entry name" value="aa-tRNA-synth_Ia"/>
</dbReference>
<dbReference type="PANTHER" id="PTHR11946:SF93">
    <property type="entry name" value="VALINE--TRNA LIGASE, CHLOROPLASTIC_MITOCHONDRIAL 2"/>
    <property type="match status" value="1"/>
</dbReference>
<feature type="domain" description="Methionyl/Valyl/Leucyl/Isoleucyl-tRNA synthetase anticodon-binding" evidence="11">
    <location>
        <begin position="606"/>
        <end position="755"/>
    </location>
</feature>
<evidence type="ECO:0000256" key="5">
    <source>
        <dbReference type="ARBA" id="ARBA00022917"/>
    </source>
</evidence>
<feature type="domain" description="Aminoacyl-tRNA synthetase class Ia" evidence="10">
    <location>
        <begin position="16"/>
        <end position="560"/>
    </location>
</feature>
<keyword evidence="6" id="KW-0030">Aminoacyl-tRNA synthetase</keyword>
<evidence type="ECO:0000313" key="12">
    <source>
        <dbReference type="EMBL" id="AYV77120.1"/>
    </source>
</evidence>
<dbReference type="PRINTS" id="PR00986">
    <property type="entry name" value="TRNASYNTHVAL"/>
</dbReference>
<evidence type="ECO:0000259" key="11">
    <source>
        <dbReference type="Pfam" id="PF08264"/>
    </source>
</evidence>
<dbReference type="Pfam" id="PF00133">
    <property type="entry name" value="tRNA-synt_1"/>
    <property type="match status" value="1"/>
</dbReference>
<dbReference type="HAMAP" id="MF_02004">
    <property type="entry name" value="Val_tRNA_synth_type1"/>
    <property type="match status" value="1"/>
</dbReference>
<dbReference type="PROSITE" id="PS00178">
    <property type="entry name" value="AA_TRNA_LIGASE_I"/>
    <property type="match status" value="1"/>
</dbReference>
<dbReference type="GO" id="GO:0004832">
    <property type="term" value="F:valine-tRNA ligase activity"/>
    <property type="evidence" value="ECO:0007669"/>
    <property type="project" value="UniProtKB-EC"/>
</dbReference>
<evidence type="ECO:0000256" key="9">
    <source>
        <dbReference type="SAM" id="Coils"/>
    </source>
</evidence>
<dbReference type="InterPro" id="IPR001412">
    <property type="entry name" value="aa-tRNA-synth_I_CS"/>
</dbReference>
<evidence type="ECO:0000256" key="2">
    <source>
        <dbReference type="ARBA" id="ARBA00022598"/>
    </source>
</evidence>
<dbReference type="CDD" id="cd07962">
    <property type="entry name" value="Anticodon_Ia_Val"/>
    <property type="match status" value="1"/>
</dbReference>
<dbReference type="InterPro" id="IPR013155">
    <property type="entry name" value="M/V/L/I-tRNA-synth_anticd-bd"/>
</dbReference>
<evidence type="ECO:0000256" key="3">
    <source>
        <dbReference type="ARBA" id="ARBA00022741"/>
    </source>
</evidence>
<evidence type="ECO:0000259" key="10">
    <source>
        <dbReference type="Pfam" id="PF00133"/>
    </source>
</evidence>
<dbReference type="InterPro" id="IPR002303">
    <property type="entry name" value="Valyl-tRNA_ligase"/>
</dbReference>
<accession>A0A3G4ZQD7</accession>
<dbReference type="NCBIfam" id="TIGR00422">
    <property type="entry name" value="valS"/>
    <property type="match status" value="1"/>
</dbReference>
<evidence type="ECO:0000256" key="7">
    <source>
        <dbReference type="ARBA" id="ARBA00029936"/>
    </source>
</evidence>
<dbReference type="PANTHER" id="PTHR11946">
    <property type="entry name" value="VALYL-TRNA SYNTHETASES"/>
    <property type="match status" value="1"/>
</dbReference>
<dbReference type="SUPFAM" id="SSF52374">
    <property type="entry name" value="Nucleotidylyl transferase"/>
    <property type="match status" value="1"/>
</dbReference>
<dbReference type="Gene3D" id="1.10.730.10">
    <property type="entry name" value="Isoleucyl-tRNA Synthetase, Domain 1"/>
    <property type="match status" value="1"/>
</dbReference>
<dbReference type="Pfam" id="PF08264">
    <property type="entry name" value="Anticodon_1"/>
    <property type="match status" value="1"/>
</dbReference>
<sequence length="879" mass="102030">MSNIPVNYDPKEIEDKWYKFWLDNELFTSTIDSKKTAYTILLPPPNVSGSLHLGHAINNTFIDILIRFKKLQGFNTLLIPGLDHGGLGTEQMVSKSLMAEKGLTKEELGLNNFLTLVWQWKEEKSKIINSQIKKLGLSCDWSKEQFTLSPKLSKIVNTVFKELYDKDMIYRGKYIINYCVKCGTALANDEVEHIDNHSKLYYIKYIIEGSTDHILVSTTRPETLLGDVAIAFNPEDSKYKSLLGKNVIVPFVGRIIPIIEDSFVKIDFGTGLVKITSAHDKDDYEVAKRHKLSCIDIIDKKGKICGTGTMFDNLPIMEARKKIIEELTLVNLFEVAIGYQNKIGSCYRCKEPIETLLSDQYFVKTEKLRHDALTLINDGSIKFVPEEHREHICRWLSNDVDWCISRSISWGHQIPIWYCSNCPYLNCSITEMKICQQCNSENLVKETDVLDTWFSSALWAFSVFDTKEDYDYYFPSDTLVTGSDILFFWVGRMIMMTSEIHKVRPFKEVFLHGLVRDSDGVKMSKTLGNGINPIDIIDQFSADILRFSLMYSTNLGHDTNVGKESFEIGKTFCAKLWNSFRYIMGNIDNEVRFDKEINKDTTSLIDNFILNKLNVMIKLVETSLQNYDFGNTIRKLYSFIWDDFCNCYLECAKATIDSMITKKVLINVFDTIILLLHPFIPFLTEEIFQNYKGFFSDLKDINSIMLRSWPSPFITLDEPVDDADKLFSIHREITKIIRQVKGNYEIAKTEKIHVILITDNEKIKNYIQNTDIYIKRLCWLSEITYELYKDKQKYIIEENKKDDYTLYFPIDERYKVDAQVKSLEDRIKIGGLKIEKLEETIGQLKSKKKVLKFEHNIKEVREEINELEKKIEYLKSSVI</sequence>
<dbReference type="InterPro" id="IPR014729">
    <property type="entry name" value="Rossmann-like_a/b/a_fold"/>
</dbReference>
<name>A0A3G4ZQD7_9VIRU</name>
<keyword evidence="5" id="KW-0648">Protein biosynthesis</keyword>
<evidence type="ECO:0000256" key="8">
    <source>
        <dbReference type="ARBA" id="ARBA00047552"/>
    </source>
</evidence>
<dbReference type="GO" id="GO:0002161">
    <property type="term" value="F:aminoacyl-tRNA deacylase activity"/>
    <property type="evidence" value="ECO:0007669"/>
    <property type="project" value="InterPro"/>
</dbReference>
<proteinExistence type="inferred from homology"/>
<dbReference type="CDD" id="cd00817">
    <property type="entry name" value="ValRS_core"/>
    <property type="match status" value="1"/>
</dbReference>
<dbReference type="Gene3D" id="3.90.740.10">
    <property type="entry name" value="Valyl/Leucyl/Isoleucyl-tRNA synthetase, editing domain"/>
    <property type="match status" value="1"/>
</dbReference>
<dbReference type="NCBIfam" id="NF004349">
    <property type="entry name" value="PRK05729.1"/>
    <property type="match status" value="1"/>
</dbReference>
<organism evidence="12">
    <name type="scientific">Barrevirus sp</name>
    <dbReference type="NCBI Taxonomy" id="2487763"/>
    <lineage>
        <taxon>Viruses</taxon>
        <taxon>Varidnaviria</taxon>
        <taxon>Bamfordvirae</taxon>
        <taxon>Nucleocytoviricota</taxon>
        <taxon>Megaviricetes</taxon>
        <taxon>Imitervirales</taxon>
        <taxon>Mimiviridae</taxon>
        <taxon>Klosneuvirinae</taxon>
    </lineage>
</organism>
<gene>
    <name evidence="12" type="ORF">Barrevirus13_9</name>
</gene>
<evidence type="ECO:0000256" key="4">
    <source>
        <dbReference type="ARBA" id="ARBA00022840"/>
    </source>
</evidence>
<keyword evidence="3" id="KW-0547">Nucleotide-binding</keyword>
<keyword evidence="2 12" id="KW-0436">Ligase</keyword>
<dbReference type="EC" id="6.1.1.9" evidence="1"/>
<dbReference type="SUPFAM" id="SSF47323">
    <property type="entry name" value="Anticodon-binding domain of a subclass of class I aminoacyl-tRNA synthetases"/>
    <property type="match status" value="1"/>
</dbReference>
<evidence type="ECO:0000256" key="1">
    <source>
        <dbReference type="ARBA" id="ARBA00013169"/>
    </source>
</evidence>
<dbReference type="GO" id="GO:0005524">
    <property type="term" value="F:ATP binding"/>
    <property type="evidence" value="ECO:0007669"/>
    <property type="project" value="UniProtKB-KW"/>
</dbReference>
<dbReference type="Gene3D" id="3.40.50.620">
    <property type="entry name" value="HUPs"/>
    <property type="match status" value="2"/>
</dbReference>
<evidence type="ECO:0000256" key="6">
    <source>
        <dbReference type="ARBA" id="ARBA00023146"/>
    </source>
</evidence>
<dbReference type="EMBL" id="MK072010">
    <property type="protein sequence ID" value="AYV77120.1"/>
    <property type="molecule type" value="Genomic_DNA"/>
</dbReference>
<keyword evidence="4" id="KW-0067">ATP-binding</keyword>
<reference evidence="12" key="1">
    <citation type="submission" date="2018-10" db="EMBL/GenBank/DDBJ databases">
        <title>Hidden diversity of soil giant viruses.</title>
        <authorList>
            <person name="Schulz F."/>
            <person name="Alteio L."/>
            <person name="Goudeau D."/>
            <person name="Ryan E.M."/>
            <person name="Malmstrom R.R."/>
            <person name="Blanchard J."/>
            <person name="Woyke T."/>
        </authorList>
    </citation>
    <scope>NUCLEOTIDE SEQUENCE</scope>
    <source>
        <strain evidence="12">BAV1</strain>
    </source>
</reference>
<feature type="coiled-coil region" evidence="9">
    <location>
        <begin position="820"/>
        <end position="877"/>
    </location>
</feature>
<dbReference type="SUPFAM" id="SSF50677">
    <property type="entry name" value="ValRS/IleRS/LeuRS editing domain"/>
    <property type="match status" value="1"/>
</dbReference>
<dbReference type="InterPro" id="IPR009008">
    <property type="entry name" value="Val/Leu/Ile-tRNA-synth_edit"/>
</dbReference>
<protein>
    <recommendedName>
        <fullName evidence="1">valine--tRNA ligase</fullName>
        <ecNumber evidence="1">6.1.1.9</ecNumber>
    </recommendedName>
    <alternativeName>
        <fullName evidence="7">Valyl-tRNA synthetase</fullName>
    </alternativeName>
</protein>
<keyword evidence="9" id="KW-0175">Coiled coil</keyword>